<evidence type="ECO:0000313" key="3">
    <source>
        <dbReference type="Proteomes" id="UP000214720"/>
    </source>
</evidence>
<reference evidence="3" key="1">
    <citation type="submission" date="2017-01" db="EMBL/GenBank/DDBJ databases">
        <title>Genome Analysis of Deinococcus marmoris KOPRI26562.</title>
        <authorList>
            <person name="Kim J.H."/>
            <person name="Oh H.-M."/>
        </authorList>
    </citation>
    <scope>NUCLEOTIDE SEQUENCE [LARGE SCALE GENOMIC DNA]</scope>
    <source>
        <strain evidence="3">PAMC 26633</strain>
    </source>
</reference>
<proteinExistence type="predicted"/>
<gene>
    <name evidence="2" type="ORF">BSU04_01730</name>
</gene>
<protein>
    <submittedName>
        <fullName evidence="2">Uncharacterized protein</fullName>
    </submittedName>
</protein>
<sequence length="45" mass="4496">MGTETEPATPGGTGTTFAASGSGLEFARASRAVWATRLGGDELPI</sequence>
<accession>A0A226XCB1</accession>
<evidence type="ECO:0000313" key="2">
    <source>
        <dbReference type="EMBL" id="OXC80488.1"/>
    </source>
</evidence>
<name>A0A226XCB1_CABSO</name>
<dbReference type="AlphaFoldDB" id="A0A226XCB1"/>
<feature type="region of interest" description="Disordered" evidence="1">
    <location>
        <begin position="1"/>
        <end position="22"/>
    </location>
</feature>
<organism evidence="2 3">
    <name type="scientific">Caballeronia sordidicola</name>
    <name type="common">Burkholderia sordidicola</name>
    <dbReference type="NCBI Taxonomy" id="196367"/>
    <lineage>
        <taxon>Bacteria</taxon>
        <taxon>Pseudomonadati</taxon>
        <taxon>Pseudomonadota</taxon>
        <taxon>Betaproteobacteria</taxon>
        <taxon>Burkholderiales</taxon>
        <taxon>Burkholderiaceae</taxon>
        <taxon>Caballeronia</taxon>
    </lineage>
</organism>
<comment type="caution">
    <text evidence="2">The sequence shown here is derived from an EMBL/GenBank/DDBJ whole genome shotgun (WGS) entry which is preliminary data.</text>
</comment>
<evidence type="ECO:0000256" key="1">
    <source>
        <dbReference type="SAM" id="MobiDB-lite"/>
    </source>
</evidence>
<dbReference type="EMBL" id="MTHB01000014">
    <property type="protein sequence ID" value="OXC80488.1"/>
    <property type="molecule type" value="Genomic_DNA"/>
</dbReference>
<dbReference type="Proteomes" id="UP000214720">
    <property type="component" value="Unassembled WGS sequence"/>
</dbReference>